<protein>
    <submittedName>
        <fullName evidence="1">Uncharacterized protein</fullName>
    </submittedName>
</protein>
<name>A0A6J5LWD4_9CAUD</name>
<dbReference type="EMBL" id="LR796701">
    <property type="protein sequence ID" value="CAB4160648.1"/>
    <property type="molecule type" value="Genomic_DNA"/>
</dbReference>
<dbReference type="EMBL" id="LR796330">
    <property type="protein sequence ID" value="CAB4137120.1"/>
    <property type="molecule type" value="Genomic_DNA"/>
</dbReference>
<organism evidence="1">
    <name type="scientific">uncultured Caudovirales phage</name>
    <dbReference type="NCBI Taxonomy" id="2100421"/>
    <lineage>
        <taxon>Viruses</taxon>
        <taxon>Duplodnaviria</taxon>
        <taxon>Heunggongvirae</taxon>
        <taxon>Uroviricota</taxon>
        <taxon>Caudoviricetes</taxon>
        <taxon>Peduoviridae</taxon>
        <taxon>Maltschvirus</taxon>
        <taxon>Maltschvirus maltsch</taxon>
    </lineage>
</organism>
<evidence type="ECO:0000313" key="2">
    <source>
        <dbReference type="EMBL" id="CAB4160648.1"/>
    </source>
</evidence>
<sequence>MKLSQIAKKPQLIKVSIDDEDIVKEFGEPLEFYTWDRQPMDIFLKLSSVDTGNQSAIISSVRELVMDEQGKQILSGEEVLPTWILMRVMTKVVESLGK</sequence>
<proteinExistence type="predicted"/>
<reference evidence="1" key="1">
    <citation type="submission" date="2020-04" db="EMBL/GenBank/DDBJ databases">
        <authorList>
            <person name="Chiriac C."/>
            <person name="Salcher M."/>
            <person name="Ghai R."/>
            <person name="Kavagutti S V."/>
        </authorList>
    </citation>
    <scope>NUCLEOTIDE SEQUENCE</scope>
</reference>
<dbReference type="EMBL" id="LR796796">
    <property type="protein sequence ID" value="CAB4166093.1"/>
    <property type="molecule type" value="Genomic_DNA"/>
</dbReference>
<gene>
    <name evidence="1" type="ORF">UFOVP322_13</name>
    <name evidence="2" type="ORF">UFOVP771_11</name>
    <name evidence="3" type="ORF">UFOVP850_11</name>
</gene>
<evidence type="ECO:0000313" key="3">
    <source>
        <dbReference type="EMBL" id="CAB4166093.1"/>
    </source>
</evidence>
<evidence type="ECO:0000313" key="1">
    <source>
        <dbReference type="EMBL" id="CAB4137120.1"/>
    </source>
</evidence>
<accession>A0A6J5LWD4</accession>